<proteinExistence type="predicted"/>
<accession>A0ABS5QC96</accession>
<organism evidence="1 2">
    <name type="scientific">Roseococcus pinisoli</name>
    <dbReference type="NCBI Taxonomy" id="2835040"/>
    <lineage>
        <taxon>Bacteria</taxon>
        <taxon>Pseudomonadati</taxon>
        <taxon>Pseudomonadota</taxon>
        <taxon>Alphaproteobacteria</taxon>
        <taxon>Acetobacterales</taxon>
        <taxon>Roseomonadaceae</taxon>
        <taxon>Roseococcus</taxon>
    </lineage>
</organism>
<protein>
    <submittedName>
        <fullName evidence="1">Uncharacterized protein</fullName>
    </submittedName>
</protein>
<sequence>MRRATIIADVNEPGEAKAAEAWLAAAEGRLTHVSDQLGCGCCVLIWDIEGPDEVIATLPESLRGYSAWDPFPLPEKTGLLSRLCRFLRR</sequence>
<reference evidence="1 2" key="1">
    <citation type="submission" date="2021-05" db="EMBL/GenBank/DDBJ databases">
        <title>Roseococcus sp. XZZS9, whole genome shotgun sequencing project.</title>
        <authorList>
            <person name="Zhao G."/>
            <person name="Shen L."/>
        </authorList>
    </citation>
    <scope>NUCLEOTIDE SEQUENCE [LARGE SCALE GENOMIC DNA]</scope>
    <source>
        <strain evidence="1 2">XZZS9</strain>
    </source>
</reference>
<dbReference type="EMBL" id="JAHCDA010000002">
    <property type="protein sequence ID" value="MBS7811304.1"/>
    <property type="molecule type" value="Genomic_DNA"/>
</dbReference>
<dbReference type="Proteomes" id="UP000766336">
    <property type="component" value="Unassembled WGS sequence"/>
</dbReference>
<comment type="caution">
    <text evidence="1">The sequence shown here is derived from an EMBL/GenBank/DDBJ whole genome shotgun (WGS) entry which is preliminary data.</text>
</comment>
<keyword evidence="2" id="KW-1185">Reference proteome</keyword>
<evidence type="ECO:0000313" key="2">
    <source>
        <dbReference type="Proteomes" id="UP000766336"/>
    </source>
</evidence>
<evidence type="ECO:0000313" key="1">
    <source>
        <dbReference type="EMBL" id="MBS7811304.1"/>
    </source>
</evidence>
<name>A0ABS5QC96_9PROT</name>
<gene>
    <name evidence="1" type="ORF">KHU32_10170</name>
</gene>
<dbReference type="RefSeq" id="WP_213669993.1">
    <property type="nucleotide sequence ID" value="NZ_JAHCDA010000002.1"/>
</dbReference>